<accession>A0A067TQL3</accession>
<dbReference type="EMBL" id="KL142371">
    <property type="protein sequence ID" value="KDR81273.1"/>
    <property type="molecule type" value="Genomic_DNA"/>
</dbReference>
<reference evidence="2" key="1">
    <citation type="journal article" date="2014" name="Proc. Natl. Acad. Sci. U.S.A.">
        <title>Extensive sampling of basidiomycete genomes demonstrates inadequacy of the white-rot/brown-rot paradigm for wood decay fungi.</title>
        <authorList>
            <person name="Riley R."/>
            <person name="Salamov A.A."/>
            <person name="Brown D.W."/>
            <person name="Nagy L.G."/>
            <person name="Floudas D."/>
            <person name="Held B.W."/>
            <person name="Levasseur A."/>
            <person name="Lombard V."/>
            <person name="Morin E."/>
            <person name="Otillar R."/>
            <person name="Lindquist E.A."/>
            <person name="Sun H."/>
            <person name="LaButti K.M."/>
            <person name="Schmutz J."/>
            <person name="Jabbour D."/>
            <person name="Luo H."/>
            <person name="Baker S.E."/>
            <person name="Pisabarro A.G."/>
            <person name="Walton J.D."/>
            <person name="Blanchette R.A."/>
            <person name="Henrissat B."/>
            <person name="Martin F."/>
            <person name="Cullen D."/>
            <person name="Hibbett D.S."/>
            <person name="Grigoriev I.V."/>
        </authorList>
    </citation>
    <scope>NUCLEOTIDE SEQUENCE [LARGE SCALE GENOMIC DNA]</scope>
    <source>
        <strain evidence="2">CBS 339.88</strain>
    </source>
</reference>
<dbReference type="Proteomes" id="UP000027222">
    <property type="component" value="Unassembled WGS sequence"/>
</dbReference>
<dbReference type="OrthoDB" id="3267861at2759"/>
<dbReference type="HOGENOM" id="CLU_103041_2_0_1"/>
<proteinExistence type="predicted"/>
<evidence type="ECO:0000313" key="2">
    <source>
        <dbReference type="Proteomes" id="UP000027222"/>
    </source>
</evidence>
<evidence type="ECO:0000313" key="1">
    <source>
        <dbReference type="EMBL" id="KDR81273.1"/>
    </source>
</evidence>
<name>A0A067TQL3_GALM3</name>
<organism evidence="1 2">
    <name type="scientific">Galerina marginata (strain CBS 339.88)</name>
    <dbReference type="NCBI Taxonomy" id="685588"/>
    <lineage>
        <taxon>Eukaryota</taxon>
        <taxon>Fungi</taxon>
        <taxon>Dikarya</taxon>
        <taxon>Basidiomycota</taxon>
        <taxon>Agaricomycotina</taxon>
        <taxon>Agaricomycetes</taxon>
        <taxon>Agaricomycetidae</taxon>
        <taxon>Agaricales</taxon>
        <taxon>Agaricineae</taxon>
        <taxon>Strophariaceae</taxon>
        <taxon>Galerina</taxon>
    </lineage>
</organism>
<feature type="non-terminal residue" evidence="1">
    <location>
        <position position="146"/>
    </location>
</feature>
<dbReference type="STRING" id="685588.A0A067TQL3"/>
<protein>
    <submittedName>
        <fullName evidence="1">Uncharacterized protein</fullName>
    </submittedName>
</protein>
<sequence>MNGETRETTTLDPETQSIQLRRRHPFIAPYTDVVSFLVRCNMDIKFVGSGDAAKAFLYYVTDYITKASLSVHVAMSILTYAVKKTYAKVPEGINNSPSNQLTGAVITAVNSMIGRQEISHAQVMSYLVGGGDHYKSEKFATLNWGA</sequence>
<gene>
    <name evidence="1" type="ORF">GALMADRAFT_60551</name>
</gene>
<dbReference type="AlphaFoldDB" id="A0A067TQL3"/>
<keyword evidence="2" id="KW-1185">Reference proteome</keyword>